<sequence>MTALKHLITSDEVTERTVVQVNAGHKKITIAIPLAEGRRLRPLLGDRLFDELLAFAQKEASDVADPLASLANEVKNMLAEWTVVQAWPSLSMHVTDAGMTVKNGKDVSTSADYKTTQDLLAMVTGNAEYYSSEFVRWITEHKSDYPSYAPYGSVAAPSSGLIGGLDC</sequence>
<dbReference type="AlphaFoldDB" id="A0A4Z0P7U9"/>
<dbReference type="EMBL" id="SRLA01000002">
    <property type="protein sequence ID" value="TGE08249.1"/>
    <property type="molecule type" value="Genomic_DNA"/>
</dbReference>
<dbReference type="Proteomes" id="UP000298337">
    <property type="component" value="Unassembled WGS sequence"/>
</dbReference>
<dbReference type="RefSeq" id="WP_135434096.1">
    <property type="nucleotide sequence ID" value="NZ_SRLA01000002.1"/>
</dbReference>
<evidence type="ECO:0000313" key="1">
    <source>
        <dbReference type="EMBL" id="TGE08249.1"/>
    </source>
</evidence>
<protein>
    <submittedName>
        <fullName evidence="1">Uncharacterized protein</fullName>
    </submittedName>
</protein>
<keyword evidence="2" id="KW-1185">Reference proteome</keyword>
<gene>
    <name evidence="1" type="ORF">EU556_11035</name>
</gene>
<comment type="caution">
    <text evidence="1">The sequence shown here is derived from an EMBL/GenBank/DDBJ whole genome shotgun (WGS) entry which is preliminary data.</text>
</comment>
<name>A0A4Z0P7U9_9BACT</name>
<accession>A0A4Z0P7U9</accession>
<evidence type="ECO:0000313" key="2">
    <source>
        <dbReference type="Proteomes" id="UP000298337"/>
    </source>
</evidence>
<dbReference type="Pfam" id="PF20459">
    <property type="entry name" value="DUF6712"/>
    <property type="match status" value="1"/>
</dbReference>
<dbReference type="InterPro" id="IPR046558">
    <property type="entry name" value="DUF6712"/>
</dbReference>
<reference evidence="1 2" key="1">
    <citation type="submission" date="2019-04" db="EMBL/GenBank/DDBJ databases">
        <authorList>
            <person name="Feng G."/>
            <person name="Zhang J."/>
            <person name="Zhu H."/>
        </authorList>
    </citation>
    <scope>NUCLEOTIDE SEQUENCE [LARGE SCALE GENOMIC DNA]</scope>
    <source>
        <strain evidence="1 2">92R-1</strain>
    </source>
</reference>
<organism evidence="1 2">
    <name type="scientific">Hymenobacter fodinae</name>
    <dbReference type="NCBI Taxonomy" id="2510796"/>
    <lineage>
        <taxon>Bacteria</taxon>
        <taxon>Pseudomonadati</taxon>
        <taxon>Bacteroidota</taxon>
        <taxon>Cytophagia</taxon>
        <taxon>Cytophagales</taxon>
        <taxon>Hymenobacteraceae</taxon>
        <taxon>Hymenobacter</taxon>
    </lineage>
</organism>
<proteinExistence type="predicted"/>